<dbReference type="InterPro" id="IPR019616">
    <property type="entry name" value="Ycf54"/>
</dbReference>
<comment type="caution">
    <text evidence="2">The sequence shown here is derived from an EMBL/GenBank/DDBJ whole genome shotgun (WGS) entry which is preliminary data.</text>
</comment>
<dbReference type="Pfam" id="PF10674">
    <property type="entry name" value="Ycf54"/>
    <property type="match status" value="1"/>
</dbReference>
<proteinExistence type="inferred from homology"/>
<comment type="similarity">
    <text evidence="1">Belongs to the ycf54 family.</text>
</comment>
<evidence type="ECO:0000313" key="2">
    <source>
        <dbReference type="EMBL" id="MTF40353.1"/>
    </source>
</evidence>
<dbReference type="AlphaFoldDB" id="A0A844GXR3"/>
<accession>A0A844GXR3</accession>
<dbReference type="RefSeq" id="WP_015219947.1">
    <property type="nucleotide sequence ID" value="NZ_WMIA01000026.1"/>
</dbReference>
<dbReference type="EMBL" id="WMIA01000026">
    <property type="protein sequence ID" value="MTF40353.1"/>
    <property type="molecule type" value="Genomic_DNA"/>
</dbReference>
<protein>
    <submittedName>
        <fullName evidence="2">DUF2488 family protein</fullName>
    </submittedName>
</protein>
<evidence type="ECO:0000313" key="3">
    <source>
        <dbReference type="Proteomes" id="UP000437131"/>
    </source>
</evidence>
<gene>
    <name evidence="2" type="ORF">GGC33_15650</name>
</gene>
<dbReference type="Proteomes" id="UP000437131">
    <property type="component" value="Unassembled WGS sequence"/>
</dbReference>
<dbReference type="PANTHER" id="PTHR35319:SF2">
    <property type="entry name" value="YCF54"/>
    <property type="match status" value="1"/>
</dbReference>
<dbReference type="InterPro" id="IPR038409">
    <property type="entry name" value="Ycf54-like_sf"/>
</dbReference>
<evidence type="ECO:0000256" key="1">
    <source>
        <dbReference type="ARBA" id="ARBA00043978"/>
    </source>
</evidence>
<dbReference type="PANTHER" id="PTHR35319">
    <property type="match status" value="1"/>
</dbReference>
<organism evidence="2 3">
    <name type="scientific">Cyanobacterium aponinum 0216</name>
    <dbReference type="NCBI Taxonomy" id="2676140"/>
    <lineage>
        <taxon>Bacteria</taxon>
        <taxon>Bacillati</taxon>
        <taxon>Cyanobacteriota</taxon>
        <taxon>Cyanophyceae</taxon>
        <taxon>Oscillatoriophycideae</taxon>
        <taxon>Chroococcales</taxon>
        <taxon>Geminocystaceae</taxon>
        <taxon>Cyanobacterium</taxon>
    </lineage>
</organism>
<dbReference type="Gene3D" id="3.30.70.1860">
    <property type="entry name" value="Uncharacterised protein family Ycf54"/>
    <property type="match status" value="1"/>
</dbReference>
<sequence length="109" mass="12693">MTTYYYLVASEKFLTSDNENLHEVLEEKERDYKEKNKEKDFWFIKQPAFLDAPEFKEIKAKCPQPAAAILSLNEQWITFLKLRLEYVITGKFDAPSADIPEPLASLTTV</sequence>
<reference evidence="2 3" key="1">
    <citation type="submission" date="2019-11" db="EMBL/GenBank/DDBJ databases">
        <title>Isolation of a new High Light Tolerant Cyanobacteria.</title>
        <authorList>
            <person name="Dobson Z."/>
            <person name="Vaughn N."/>
            <person name="Vaughn M."/>
            <person name="Fromme P."/>
            <person name="Mazor Y."/>
        </authorList>
    </citation>
    <scope>NUCLEOTIDE SEQUENCE [LARGE SCALE GENOMIC DNA]</scope>
    <source>
        <strain evidence="2 3">0216</strain>
    </source>
</reference>
<name>A0A844GXR3_9CHRO</name>